<feature type="domain" description="Alcohol dehydrogenase iron-type/glycerol dehydrogenase GldA" evidence="3">
    <location>
        <begin position="10"/>
        <end position="175"/>
    </location>
</feature>
<dbReference type="SUPFAM" id="SSF56796">
    <property type="entry name" value="Dehydroquinate synthase-like"/>
    <property type="match status" value="1"/>
</dbReference>
<dbReference type="PANTHER" id="PTHR11496:SF102">
    <property type="entry name" value="ALCOHOL DEHYDROGENASE 4"/>
    <property type="match status" value="1"/>
</dbReference>
<evidence type="ECO:0000256" key="1">
    <source>
        <dbReference type="ARBA" id="ARBA00007358"/>
    </source>
</evidence>
<evidence type="ECO:0000256" key="2">
    <source>
        <dbReference type="ARBA" id="ARBA00023002"/>
    </source>
</evidence>
<reference evidence="5 6" key="1">
    <citation type="journal article" date="2014" name="BMC Genomics">
        <title>Comparison of environmental and isolate Sulfobacillus genomes reveals diverse carbon, sulfur, nitrogen, and hydrogen metabolisms.</title>
        <authorList>
            <person name="Justice N.B."/>
            <person name="Norman A."/>
            <person name="Brown C.T."/>
            <person name="Singh A."/>
            <person name="Thomas B.C."/>
            <person name="Banfield J.F."/>
        </authorList>
    </citation>
    <scope>NUCLEOTIDE SEQUENCE [LARGE SCALE GENOMIC DNA]</scope>
    <source>
        <strain evidence="5">AMDSBA4</strain>
    </source>
</reference>
<dbReference type="GO" id="GO:0046872">
    <property type="term" value="F:metal ion binding"/>
    <property type="evidence" value="ECO:0007669"/>
    <property type="project" value="InterPro"/>
</dbReference>
<dbReference type="Gene3D" id="3.40.50.1970">
    <property type="match status" value="1"/>
</dbReference>
<dbReference type="Pfam" id="PF00465">
    <property type="entry name" value="Fe-ADH"/>
    <property type="match status" value="1"/>
</dbReference>
<feature type="domain" description="Fe-containing alcohol dehydrogenase-like C-terminal" evidence="4">
    <location>
        <begin position="189"/>
        <end position="376"/>
    </location>
</feature>
<organism evidence="5 6">
    <name type="scientific">Sulfobacillus benefaciens</name>
    <dbReference type="NCBI Taxonomy" id="453960"/>
    <lineage>
        <taxon>Bacteria</taxon>
        <taxon>Bacillati</taxon>
        <taxon>Bacillota</taxon>
        <taxon>Clostridia</taxon>
        <taxon>Eubacteriales</taxon>
        <taxon>Clostridiales Family XVII. Incertae Sedis</taxon>
        <taxon>Sulfobacillus</taxon>
    </lineage>
</organism>
<comment type="similarity">
    <text evidence="1">Belongs to the iron-containing alcohol dehydrogenase family.</text>
</comment>
<evidence type="ECO:0000259" key="4">
    <source>
        <dbReference type="Pfam" id="PF25137"/>
    </source>
</evidence>
<protein>
    <submittedName>
        <fullName evidence="5">Alcohol dehydrogenase</fullName>
    </submittedName>
</protein>
<name>A0A2T2XLF4_9FIRM</name>
<gene>
    <name evidence="5" type="ORF">C7B46_01210</name>
</gene>
<dbReference type="Proteomes" id="UP000242972">
    <property type="component" value="Unassembled WGS sequence"/>
</dbReference>
<sequence>MTITRTLGYPTRLVHAHGLLAHAIAELVPELGSRPFILYGRSQSKVLESLSALLPHATFCVYPGGEPELATINQLLDGIHDASAILAIGGGSVLDSAKLLGVMTPLTKLGTSLADVIASPDKIAAGLPVIAVPTTAGTGSEVTPYLTLTLANPNGSAEKRLLTSRHLVPRVAILDATLTLHLPEDVTRNTGIDAFTHGLEAFVSIKSNPWSDPWALAAVSQLWLTLPIVLRDPLNVPARQVVMEAATMAGFAFAHASVALVHGMSRPLGAWFHLPHGYANAILLPTVMRFSLPHLAPDRERLLRSALELPDSIALADAIEGWLKEIGITPWPEHHEARNHLLERAPAMAHQALSSGSPANNPKVPDVATIVQLYQSLATV</sequence>
<dbReference type="Pfam" id="PF25137">
    <property type="entry name" value="ADH_Fe_C"/>
    <property type="match status" value="1"/>
</dbReference>
<evidence type="ECO:0000313" key="6">
    <source>
        <dbReference type="Proteomes" id="UP000242972"/>
    </source>
</evidence>
<proteinExistence type="inferred from homology"/>
<evidence type="ECO:0000259" key="3">
    <source>
        <dbReference type="Pfam" id="PF00465"/>
    </source>
</evidence>
<dbReference type="Gene3D" id="1.20.1090.10">
    <property type="entry name" value="Dehydroquinate synthase-like - alpha domain"/>
    <property type="match status" value="1"/>
</dbReference>
<accession>A0A2T2XLF4</accession>
<dbReference type="InterPro" id="IPR039697">
    <property type="entry name" value="Alcohol_dehydrogenase_Fe"/>
</dbReference>
<comment type="caution">
    <text evidence="5">The sequence shown here is derived from an EMBL/GenBank/DDBJ whole genome shotgun (WGS) entry which is preliminary data.</text>
</comment>
<keyword evidence="2" id="KW-0560">Oxidoreductase</keyword>
<dbReference type="AlphaFoldDB" id="A0A2T2XLF4"/>
<dbReference type="InterPro" id="IPR056798">
    <property type="entry name" value="ADH_Fe_C"/>
</dbReference>
<evidence type="ECO:0000313" key="5">
    <source>
        <dbReference type="EMBL" id="PSR35317.1"/>
    </source>
</evidence>
<dbReference type="EMBL" id="PXYW01000002">
    <property type="protein sequence ID" value="PSR35317.1"/>
    <property type="molecule type" value="Genomic_DNA"/>
</dbReference>
<dbReference type="PANTHER" id="PTHR11496">
    <property type="entry name" value="ALCOHOL DEHYDROGENASE"/>
    <property type="match status" value="1"/>
</dbReference>
<dbReference type="GO" id="GO:0004022">
    <property type="term" value="F:alcohol dehydrogenase (NAD+) activity"/>
    <property type="evidence" value="ECO:0007669"/>
    <property type="project" value="TreeGrafter"/>
</dbReference>
<dbReference type="InterPro" id="IPR001670">
    <property type="entry name" value="ADH_Fe/GldA"/>
</dbReference>